<gene>
    <name evidence="1" type="ORF">E3U43_019111</name>
</gene>
<comment type="caution">
    <text evidence="1">The sequence shown here is derived from an EMBL/GenBank/DDBJ whole genome shotgun (WGS) entry which is preliminary data.</text>
</comment>
<accession>A0ACD3QX64</accession>
<dbReference type="Proteomes" id="UP000793456">
    <property type="component" value="Chromosome XIII"/>
</dbReference>
<name>A0ACD3QX64_LARCR</name>
<dbReference type="EMBL" id="CM011686">
    <property type="protein sequence ID" value="TMS11720.1"/>
    <property type="molecule type" value="Genomic_DNA"/>
</dbReference>
<keyword evidence="2" id="KW-1185">Reference proteome</keyword>
<evidence type="ECO:0000313" key="1">
    <source>
        <dbReference type="EMBL" id="TMS11720.1"/>
    </source>
</evidence>
<proteinExistence type="predicted"/>
<organism evidence="1 2">
    <name type="scientific">Larimichthys crocea</name>
    <name type="common">Large yellow croaker</name>
    <name type="synonym">Pseudosciaena crocea</name>
    <dbReference type="NCBI Taxonomy" id="215358"/>
    <lineage>
        <taxon>Eukaryota</taxon>
        <taxon>Metazoa</taxon>
        <taxon>Chordata</taxon>
        <taxon>Craniata</taxon>
        <taxon>Vertebrata</taxon>
        <taxon>Euteleostomi</taxon>
        <taxon>Actinopterygii</taxon>
        <taxon>Neopterygii</taxon>
        <taxon>Teleostei</taxon>
        <taxon>Neoteleostei</taxon>
        <taxon>Acanthomorphata</taxon>
        <taxon>Eupercaria</taxon>
        <taxon>Sciaenidae</taxon>
        <taxon>Larimichthys</taxon>
    </lineage>
</organism>
<protein>
    <submittedName>
        <fullName evidence="1">Uncharacterized protein</fullName>
    </submittedName>
</protein>
<reference evidence="1" key="1">
    <citation type="submission" date="2018-11" db="EMBL/GenBank/DDBJ databases">
        <title>The sequence and de novo assembly of Larimichthys crocea genome using PacBio and Hi-C technologies.</title>
        <authorList>
            <person name="Xu P."/>
            <person name="Chen B."/>
            <person name="Zhou Z."/>
            <person name="Ke Q."/>
            <person name="Wu Y."/>
            <person name="Bai H."/>
            <person name="Pu F."/>
        </authorList>
    </citation>
    <scope>NUCLEOTIDE SEQUENCE</scope>
    <source>
        <tissue evidence="1">Muscle</tissue>
    </source>
</reference>
<evidence type="ECO:0000313" key="2">
    <source>
        <dbReference type="Proteomes" id="UP000793456"/>
    </source>
</evidence>
<sequence length="778" mass="87254">MSDDQRKESPIRTWVESEPGPSRCQPSRQGYCGYCRVLYSNLDQHLSSLKHLDSVRASSRGSSTASSSASSRTKLTLLERFLQDVLQHHPHHYKDPRPSHADLPSVSTPPLPREELDELRFSDDDSRSLGTRAHLPSSDDASMQCQPTNQQEDDTISHKRESAPIREQEEGGSAPAECTHVQTPPPHIQTPPPVHRKAHRKTNRRKTSGSSSPPRRAPNSAPSPGPAPGPSPVLRPGPDPTPSPPVLEARPWLSWQRERRAAHREEVFSSDHSDPMDQTIEEVIQACCYGVSSTTCQQEETESFHFSLPVSMETHSEDWDSPVQVPSYTAVQVSQVDKQDLSRLMDIQVDLADQVYSYQLDSALHNKRRAVGRAGRDEGFLTLPIDEVLPAPAHIPESFRGKTWAQIEHEDEEKVDRLVQQFRRDRFICYFDTESLARYGRRSQNRKRRGDIKGVEPDTGVLPLLDCDEDDSVFVQRRTGRKGRAFRVASRCQVVKVSHSTQTVRLVVPAVRQSASEAPPSSVPAANQDATERTPDVQMWRCLPASYSNIVTPLQPRTSLVYLLCSPSGPAPSNTPAPKRCRKKRRPLDLQSLKVKYKQLPVRFYDPTSNRILKNPPKGFLWRRGSTPSSLPPPCVRQLFRSLSPDLNTDRAAGSSRVKGQRSSDTAFSHGNSFLLSTLSRDSAQTDKQDTVRRRRRTTQAPPSPRSRSERGRGRRSERTRPLTRKTRAQATPPPPRREGLRRAGPGRKVPGSTGPAHPPSPRRGRLGRGRGHERSRR</sequence>